<evidence type="ECO:0000313" key="4">
    <source>
        <dbReference type="Proteomes" id="UP000541558"/>
    </source>
</evidence>
<gene>
    <name evidence="3" type="ORF">D9611_003981</name>
</gene>
<reference evidence="3 4" key="1">
    <citation type="journal article" date="2020" name="ISME J.">
        <title>Uncovering the hidden diversity of litter-decomposition mechanisms in mushroom-forming fungi.</title>
        <authorList>
            <person name="Floudas D."/>
            <person name="Bentzer J."/>
            <person name="Ahren D."/>
            <person name="Johansson T."/>
            <person name="Persson P."/>
            <person name="Tunlid A."/>
        </authorList>
    </citation>
    <scope>NUCLEOTIDE SEQUENCE [LARGE SCALE GENOMIC DNA]</scope>
    <source>
        <strain evidence="3 4">CBS 175.51</strain>
    </source>
</reference>
<feature type="coiled-coil region" evidence="1">
    <location>
        <begin position="77"/>
        <end position="146"/>
    </location>
</feature>
<feature type="compositionally biased region" description="Basic and acidic residues" evidence="2">
    <location>
        <begin position="233"/>
        <end position="242"/>
    </location>
</feature>
<dbReference type="SUPFAM" id="SSF57997">
    <property type="entry name" value="Tropomyosin"/>
    <property type="match status" value="1"/>
</dbReference>
<feature type="compositionally biased region" description="Basic residues" evidence="2">
    <location>
        <begin position="45"/>
        <end position="62"/>
    </location>
</feature>
<feature type="region of interest" description="Disordered" evidence="2">
    <location>
        <begin position="233"/>
        <end position="260"/>
    </location>
</feature>
<accession>A0A8H5B6X1</accession>
<feature type="region of interest" description="Disordered" evidence="2">
    <location>
        <begin position="43"/>
        <end position="74"/>
    </location>
</feature>
<organism evidence="3 4">
    <name type="scientific">Ephemerocybe angulata</name>
    <dbReference type="NCBI Taxonomy" id="980116"/>
    <lineage>
        <taxon>Eukaryota</taxon>
        <taxon>Fungi</taxon>
        <taxon>Dikarya</taxon>
        <taxon>Basidiomycota</taxon>
        <taxon>Agaricomycotina</taxon>
        <taxon>Agaricomycetes</taxon>
        <taxon>Agaricomycetidae</taxon>
        <taxon>Agaricales</taxon>
        <taxon>Agaricineae</taxon>
        <taxon>Psathyrellaceae</taxon>
        <taxon>Ephemerocybe</taxon>
    </lineage>
</organism>
<keyword evidence="4" id="KW-1185">Reference proteome</keyword>
<dbReference type="AlphaFoldDB" id="A0A8H5B6X1"/>
<dbReference type="Proteomes" id="UP000541558">
    <property type="component" value="Unassembled WGS sequence"/>
</dbReference>
<sequence>MPIDHILPTYDNLGDDVTVLQGLNDGSYYPGPSHLALNLMDPKVSRHRSRSRQKKHSGHKHSSSTEAKSPHRTPLSIAQALVDEERQSNRLRNLEAQLAVEIRRVEEAVARAEWAERREKEALATIQQLEDTNSKLQEEMIAIETSSRNYQVQLELTEREFRLFRRDDEMLRDEFKSLDRSYRQSQEQCRKHQASLRDCEARLDNRETTMHISMQKCFFNGEGMGYETGFSEGYREGRKDGKQSGIRLGRKEGLQEGLEQGRAEERRNALDAIDKFLAKEGSENVDTIGIRRWAQSVYYPPSQRSFSDIGQNPVAP</sequence>
<proteinExistence type="predicted"/>
<keyword evidence="1" id="KW-0175">Coiled coil</keyword>
<feature type="compositionally biased region" description="Basic and acidic residues" evidence="2">
    <location>
        <begin position="249"/>
        <end position="260"/>
    </location>
</feature>
<evidence type="ECO:0000256" key="2">
    <source>
        <dbReference type="SAM" id="MobiDB-lite"/>
    </source>
</evidence>
<evidence type="ECO:0000313" key="3">
    <source>
        <dbReference type="EMBL" id="KAF5317213.1"/>
    </source>
</evidence>
<protein>
    <submittedName>
        <fullName evidence="3">Uncharacterized protein</fullName>
    </submittedName>
</protein>
<dbReference type="OrthoDB" id="3260303at2759"/>
<name>A0A8H5B6X1_9AGAR</name>
<comment type="caution">
    <text evidence="3">The sequence shown here is derived from an EMBL/GenBank/DDBJ whole genome shotgun (WGS) entry which is preliminary data.</text>
</comment>
<evidence type="ECO:0000256" key="1">
    <source>
        <dbReference type="SAM" id="Coils"/>
    </source>
</evidence>
<dbReference type="EMBL" id="JAACJK010000219">
    <property type="protein sequence ID" value="KAF5317213.1"/>
    <property type="molecule type" value="Genomic_DNA"/>
</dbReference>